<dbReference type="Pfam" id="PF02899">
    <property type="entry name" value="Phage_int_SAM_1"/>
    <property type="match status" value="1"/>
</dbReference>
<feature type="domain" description="Core-binding (CB)" evidence="6">
    <location>
        <begin position="1"/>
        <end position="74"/>
    </location>
</feature>
<dbReference type="KEGG" id="trz:GWP43_13415"/>
<dbReference type="SUPFAM" id="SSF56349">
    <property type="entry name" value="DNA breaking-rejoining enzymes"/>
    <property type="match status" value="1"/>
</dbReference>
<evidence type="ECO:0000259" key="6">
    <source>
        <dbReference type="PROSITE" id="PS51900"/>
    </source>
</evidence>
<keyword evidence="1" id="KW-0229">DNA integration</keyword>
<dbReference type="GO" id="GO:0015074">
    <property type="term" value="P:DNA integration"/>
    <property type="evidence" value="ECO:0007669"/>
    <property type="project" value="UniProtKB-KW"/>
</dbReference>
<dbReference type="PANTHER" id="PTHR30349:SF89">
    <property type="entry name" value="INTEGRASE_RECOMBINASE"/>
    <property type="match status" value="1"/>
</dbReference>
<dbReference type="RefSeq" id="WP_162664563.1">
    <property type="nucleotide sequence ID" value="NZ_CP048020.1"/>
</dbReference>
<organism evidence="7 8">
    <name type="scientific">Treponema vincentii</name>
    <dbReference type="NCBI Taxonomy" id="69710"/>
    <lineage>
        <taxon>Bacteria</taxon>
        <taxon>Pseudomonadati</taxon>
        <taxon>Spirochaetota</taxon>
        <taxon>Spirochaetia</taxon>
        <taxon>Spirochaetales</taxon>
        <taxon>Treponemataceae</taxon>
        <taxon>Treponema</taxon>
    </lineage>
</organism>
<evidence type="ECO:0000256" key="2">
    <source>
        <dbReference type="ARBA" id="ARBA00023125"/>
    </source>
</evidence>
<accession>A0A6P1Y3C9</accession>
<dbReference type="InterPro" id="IPR004107">
    <property type="entry name" value="Integrase_SAM-like_N"/>
</dbReference>
<name>A0A6P1Y3C9_9SPIR</name>
<protein>
    <submittedName>
        <fullName evidence="7">Tyrosine-type recombinase/integrase</fullName>
    </submittedName>
</protein>
<dbReference type="InterPro" id="IPR044068">
    <property type="entry name" value="CB"/>
</dbReference>
<sequence length="267" mass="31030">MTQYDDFLDYLYECELSENTISSYRYSLKEFFSKFTEFNKTNAIKYKQWLIGCRKSKTIALRITALNKYADFIGRPQEKLKRIKIQKQLYVENVPNDEEYGRVCEYARQHNQKAYWLVRFLAGTGMRISELTKLKGICLIEGCARMHSKGKQRLILIPKNLIEDSKEFFREKAADDPLFLSRNGKPLTTRAAAMQLKSIGCKAGVRKEVMHPHAFRHYFAIKMLKATGNDISLVSSYLGHSNIATTAIYTMRTKDEQVNLLNSQMSW</sequence>
<proteinExistence type="predicted"/>
<dbReference type="Proteomes" id="UP000464374">
    <property type="component" value="Chromosome"/>
</dbReference>
<gene>
    <name evidence="7" type="ORF">GWP43_13415</name>
</gene>
<dbReference type="InterPro" id="IPR010998">
    <property type="entry name" value="Integrase_recombinase_N"/>
</dbReference>
<dbReference type="InterPro" id="IPR013762">
    <property type="entry name" value="Integrase-like_cat_sf"/>
</dbReference>
<evidence type="ECO:0000256" key="1">
    <source>
        <dbReference type="ARBA" id="ARBA00022908"/>
    </source>
</evidence>
<keyword evidence="2 4" id="KW-0238">DNA-binding</keyword>
<feature type="domain" description="Tyr recombinase" evidence="5">
    <location>
        <begin position="84"/>
        <end position="262"/>
    </location>
</feature>
<dbReference type="PROSITE" id="PS51900">
    <property type="entry name" value="CB"/>
    <property type="match status" value="1"/>
</dbReference>
<reference evidence="7 8" key="1">
    <citation type="submission" date="2020-01" db="EMBL/GenBank/DDBJ databases">
        <title>Complete genome sequence of a human oral phylogroup 1 Treponema sp. strain ATCC 700766, originally isolated from periodontitis dental plaque.</title>
        <authorList>
            <person name="Chan Y."/>
            <person name="Huo Y.-B."/>
            <person name="Yu X.-L."/>
            <person name="Zeng H."/>
            <person name="Leung W.-K."/>
            <person name="Watt R.M."/>
        </authorList>
    </citation>
    <scope>NUCLEOTIDE SEQUENCE [LARGE SCALE GENOMIC DNA]</scope>
    <source>
        <strain evidence="7 8">OMZ 804</strain>
    </source>
</reference>
<dbReference type="GO" id="GO:0003677">
    <property type="term" value="F:DNA binding"/>
    <property type="evidence" value="ECO:0007669"/>
    <property type="project" value="UniProtKB-UniRule"/>
</dbReference>
<evidence type="ECO:0000256" key="3">
    <source>
        <dbReference type="ARBA" id="ARBA00023172"/>
    </source>
</evidence>
<dbReference type="InterPro" id="IPR011010">
    <property type="entry name" value="DNA_brk_join_enz"/>
</dbReference>
<evidence type="ECO:0000259" key="5">
    <source>
        <dbReference type="PROSITE" id="PS51898"/>
    </source>
</evidence>
<dbReference type="Gene3D" id="1.10.150.130">
    <property type="match status" value="1"/>
</dbReference>
<dbReference type="Gene3D" id="1.10.443.10">
    <property type="entry name" value="Intergrase catalytic core"/>
    <property type="match status" value="1"/>
</dbReference>
<dbReference type="PANTHER" id="PTHR30349">
    <property type="entry name" value="PHAGE INTEGRASE-RELATED"/>
    <property type="match status" value="1"/>
</dbReference>
<dbReference type="PROSITE" id="PS51898">
    <property type="entry name" value="TYR_RECOMBINASE"/>
    <property type="match status" value="1"/>
</dbReference>
<dbReference type="InterPro" id="IPR050090">
    <property type="entry name" value="Tyrosine_recombinase_XerCD"/>
</dbReference>
<dbReference type="AlphaFoldDB" id="A0A6P1Y3C9"/>
<dbReference type="GO" id="GO:0006310">
    <property type="term" value="P:DNA recombination"/>
    <property type="evidence" value="ECO:0007669"/>
    <property type="project" value="UniProtKB-KW"/>
</dbReference>
<evidence type="ECO:0000313" key="8">
    <source>
        <dbReference type="Proteomes" id="UP000464374"/>
    </source>
</evidence>
<keyword evidence="3" id="KW-0233">DNA recombination</keyword>
<evidence type="ECO:0000313" key="7">
    <source>
        <dbReference type="EMBL" id="QHX44288.1"/>
    </source>
</evidence>
<dbReference type="Pfam" id="PF00589">
    <property type="entry name" value="Phage_integrase"/>
    <property type="match status" value="1"/>
</dbReference>
<evidence type="ECO:0000256" key="4">
    <source>
        <dbReference type="PROSITE-ProRule" id="PRU01248"/>
    </source>
</evidence>
<dbReference type="InterPro" id="IPR002104">
    <property type="entry name" value="Integrase_catalytic"/>
</dbReference>
<dbReference type="EMBL" id="CP048020">
    <property type="protein sequence ID" value="QHX44288.1"/>
    <property type="molecule type" value="Genomic_DNA"/>
</dbReference>